<dbReference type="GO" id="GO:0004022">
    <property type="term" value="F:alcohol dehydrogenase (NAD+) activity"/>
    <property type="evidence" value="ECO:0007669"/>
    <property type="project" value="TreeGrafter"/>
</dbReference>
<keyword evidence="1" id="KW-0560">Oxidoreductase</keyword>
<dbReference type="Gene3D" id="3.40.50.1970">
    <property type="match status" value="1"/>
</dbReference>
<dbReference type="InterPro" id="IPR001670">
    <property type="entry name" value="ADH_Fe/GldA"/>
</dbReference>
<dbReference type="PANTHER" id="PTHR11496">
    <property type="entry name" value="ALCOHOL DEHYDROGENASE"/>
    <property type="match status" value="1"/>
</dbReference>
<sequence>MAQDMGETASNGAQEGAVNSGAMTGAESERAYCRVASIQPSGNQDDSDVLPSLLRVCTHVLLDRSEILRIAILRKRNVRPRGSQRKFALWQEAKVLVMYIADPTRADADTITLRHILGAQDEASLVVLHPQNRRKMASTLSLPAMSAHEPLSASASDIESSKGAARDMLESTLQVRKLGIYSEEKESSEDVVVLFASSQPDSERDFRPLVQEARVHVRALEKARSILWGSVLVDETSKSVTVVCAYASVDCEEGVGFDTTLADELVSDDGWLVDSFWSTFPDREGWGAPYVIGGVQNEQEHKREQQQQNTDVDYASVSSNVDDGDRAQTRWQTRQDEKPPSRDPTGPLASKIRLVMGFGALESITKRLLAINGGRADPSKPVRVFVITGWNAARADPLFWELKKSVERGSVQLRAGRGISAGWFGLHDTGLGEIQRLAEEARAWGADCVIGYGGGTVLDAAKIVGVLAGKGASERDIENFGHNVRTFLLERRRTLAPVIIPRYIQTLPVFLFPTVFGSGAEVEETTVLSIPGASERIRLTMVHEDDREEARRLDRLGPRMTLLFDPRLGGARLLPGFAALGGLNAACMCIESMLSRSRTSMSFAIAADGLARMASSFDAVINRHDDAAAVAQLQQATVFGGLARETCGSGIACNLALQLGVRYRFQVAFPRFLPAVLEVALEEASADPRLGHIETIQHCARLVTQNDKAISRDLIEWLYQKMGILQLADLDVPSLRHADEVRDFCSTILAGGALNAESTPLRRLTLDQLERIVRMSVIVPSDADVTTTPEGGAAQHSNTTSDSSTPAPSAPVQPRSSAP</sequence>
<name>A0A5J4ZAA2_PORPP</name>
<gene>
    <name evidence="4" type="ORF">FVE85_7547</name>
</gene>
<dbReference type="AlphaFoldDB" id="A0A5J4ZAA2"/>
<feature type="compositionally biased region" description="Basic and acidic residues" evidence="2">
    <location>
        <begin position="323"/>
        <end position="341"/>
    </location>
</feature>
<dbReference type="EMBL" id="VRMN01000001">
    <property type="protein sequence ID" value="KAA8499962.1"/>
    <property type="molecule type" value="Genomic_DNA"/>
</dbReference>
<keyword evidence="5" id="KW-1185">Reference proteome</keyword>
<evidence type="ECO:0000313" key="5">
    <source>
        <dbReference type="Proteomes" id="UP000324585"/>
    </source>
</evidence>
<dbReference type="OrthoDB" id="339764at2759"/>
<dbReference type="GO" id="GO:0005739">
    <property type="term" value="C:mitochondrion"/>
    <property type="evidence" value="ECO:0007669"/>
    <property type="project" value="TreeGrafter"/>
</dbReference>
<feature type="region of interest" description="Disordered" evidence="2">
    <location>
        <begin position="1"/>
        <end position="21"/>
    </location>
</feature>
<dbReference type="PANTHER" id="PTHR11496:SF83">
    <property type="entry name" value="HYDROXYACID-OXOACID TRANSHYDROGENASE, MITOCHONDRIAL"/>
    <property type="match status" value="1"/>
</dbReference>
<organism evidence="4 5">
    <name type="scientific">Porphyridium purpureum</name>
    <name type="common">Red alga</name>
    <name type="synonym">Porphyridium cruentum</name>
    <dbReference type="NCBI Taxonomy" id="35688"/>
    <lineage>
        <taxon>Eukaryota</taxon>
        <taxon>Rhodophyta</taxon>
        <taxon>Bangiophyceae</taxon>
        <taxon>Porphyridiales</taxon>
        <taxon>Porphyridiaceae</taxon>
        <taxon>Porphyridium</taxon>
    </lineage>
</organism>
<dbReference type="Pfam" id="PF00465">
    <property type="entry name" value="Fe-ADH"/>
    <property type="match status" value="1"/>
</dbReference>
<protein>
    <submittedName>
        <fullName evidence="4">Alcohol dehydrogenase 4</fullName>
    </submittedName>
</protein>
<dbReference type="Proteomes" id="UP000324585">
    <property type="component" value="Unassembled WGS sequence"/>
</dbReference>
<accession>A0A5J4ZAA2</accession>
<dbReference type="GO" id="GO:0046872">
    <property type="term" value="F:metal ion binding"/>
    <property type="evidence" value="ECO:0007669"/>
    <property type="project" value="InterPro"/>
</dbReference>
<feature type="region of interest" description="Disordered" evidence="2">
    <location>
        <begin position="783"/>
        <end position="819"/>
    </location>
</feature>
<feature type="compositionally biased region" description="Low complexity" evidence="2">
    <location>
        <begin position="797"/>
        <end position="807"/>
    </location>
</feature>
<feature type="compositionally biased region" description="Polar residues" evidence="2">
    <location>
        <begin position="306"/>
        <end position="321"/>
    </location>
</feature>
<dbReference type="InterPro" id="IPR039697">
    <property type="entry name" value="Alcohol_dehydrogenase_Fe"/>
</dbReference>
<feature type="domain" description="Alcohol dehydrogenase iron-type/glycerol dehydrogenase GldA" evidence="3">
    <location>
        <begin position="383"/>
        <end position="536"/>
    </location>
</feature>
<comment type="caution">
    <text evidence="4">The sequence shown here is derived from an EMBL/GenBank/DDBJ whole genome shotgun (WGS) entry which is preliminary data.</text>
</comment>
<evidence type="ECO:0000256" key="2">
    <source>
        <dbReference type="SAM" id="MobiDB-lite"/>
    </source>
</evidence>
<proteinExistence type="predicted"/>
<evidence type="ECO:0000313" key="4">
    <source>
        <dbReference type="EMBL" id="KAA8499962.1"/>
    </source>
</evidence>
<reference evidence="5" key="1">
    <citation type="journal article" date="2019" name="Nat. Commun.">
        <title>Expansion of phycobilisome linker gene families in mesophilic red algae.</title>
        <authorList>
            <person name="Lee J."/>
            <person name="Kim D."/>
            <person name="Bhattacharya D."/>
            <person name="Yoon H.S."/>
        </authorList>
    </citation>
    <scope>NUCLEOTIDE SEQUENCE [LARGE SCALE GENOMIC DNA]</scope>
    <source>
        <strain evidence="5">CCMP 1328</strain>
    </source>
</reference>
<feature type="region of interest" description="Disordered" evidence="2">
    <location>
        <begin position="298"/>
        <end position="348"/>
    </location>
</feature>
<dbReference type="SUPFAM" id="SSF56796">
    <property type="entry name" value="Dehydroquinate synthase-like"/>
    <property type="match status" value="1"/>
</dbReference>
<dbReference type="Gene3D" id="1.20.1090.10">
    <property type="entry name" value="Dehydroquinate synthase-like - alpha domain"/>
    <property type="match status" value="1"/>
</dbReference>
<evidence type="ECO:0000259" key="3">
    <source>
        <dbReference type="Pfam" id="PF00465"/>
    </source>
</evidence>
<evidence type="ECO:0000256" key="1">
    <source>
        <dbReference type="ARBA" id="ARBA00023002"/>
    </source>
</evidence>